<evidence type="ECO:0000259" key="4">
    <source>
        <dbReference type="Pfam" id="PF07992"/>
    </source>
</evidence>
<organism evidence="7 8">
    <name type="scientific">Azorhizobium oxalatiphilum</name>
    <dbReference type="NCBI Taxonomy" id="980631"/>
    <lineage>
        <taxon>Bacteria</taxon>
        <taxon>Pseudomonadati</taxon>
        <taxon>Pseudomonadota</taxon>
        <taxon>Alphaproteobacteria</taxon>
        <taxon>Hyphomicrobiales</taxon>
        <taxon>Xanthobacteraceae</taxon>
        <taxon>Azorhizobium</taxon>
    </lineage>
</organism>
<dbReference type="Gene3D" id="3.50.50.60">
    <property type="entry name" value="FAD/NAD(P)-binding domain"/>
    <property type="match status" value="1"/>
</dbReference>
<gene>
    <name evidence="7" type="ORF">GCM10007301_07300</name>
</gene>
<keyword evidence="8" id="KW-1185">Reference proteome</keyword>
<protein>
    <submittedName>
        <fullName evidence="7">Aminomethyltransferase</fullName>
    </submittedName>
</protein>
<proteinExistence type="inferred from homology"/>
<dbReference type="InterPro" id="IPR042204">
    <property type="entry name" value="2Fe-2S-bd_N"/>
</dbReference>
<dbReference type="AlphaFoldDB" id="A0A917BN85"/>
<comment type="similarity">
    <text evidence="1">Belongs to the GcvT family.</text>
</comment>
<dbReference type="GO" id="GO:0016491">
    <property type="term" value="F:oxidoreductase activity"/>
    <property type="evidence" value="ECO:0007669"/>
    <property type="project" value="UniProtKB-KW"/>
</dbReference>
<dbReference type="PANTHER" id="PTHR43757">
    <property type="entry name" value="AMINOMETHYLTRANSFERASE"/>
    <property type="match status" value="1"/>
</dbReference>
<dbReference type="InterPro" id="IPR028896">
    <property type="entry name" value="GcvT/YgfZ/DmdA"/>
</dbReference>
<dbReference type="RefSeq" id="WP_188575480.1">
    <property type="nucleotide sequence ID" value="NZ_BMCT01000001.1"/>
</dbReference>
<sequence>MSMRLPAPYGTRIDRSKSLNFRFENKSFTGLAGDTIASALMASGAWVLSRSFKYHRPRAAMTMAAQEANTLVQVGSDPNVPADVFRLRDGLEASAQNVNGSLDWDFDAILDRLGRFMPVGFYYRTFFGPGRNAWLKVWEPLIRGKAGLGKVDVALPEQRYEKVNLFYDVLVVGAGPAGLSAALEAAQAGARVLIVDDNPELGGSLTYARFDDGPEATAALLRDLIAQVRAASNIDVLTDAVANGWYADNWIPVVTATRLYKVRAREVILGTGSFDQPHPFRNNDLPGIVMGSAAQRMMRHYAVRPGQRAVVFAGNRDGYRVALDLVEAGVELAALVDPRPTQRHGALAAALAAKGVRIILGGTILEAEGTSGNKHLRAVRIGASGGKAERIACDLLTVSCAYTPAYQLALQAGARLNYDDTSAQFTIANLPAHMTLAGSVAGAFALPTVLAGGRRAGAAAAEALGLSSRPVDVPADDEQALSSIALPLLPHPKGRDFVDFDEDLQIKDIKGAVAAGYSELELVKRFSTVGMGPSQGRHSALATARIVAETTNRTVAAIGVTTSRPPFGPERLGVLAGIQKSRYRHTSLHHRHLAAGAQMTTAGAWWRPLYYGDTSTRAAAIAAEVKLVREQVGVLDVSTLGKIELHGPDAGRFLDRFCSMSYAKQPVGRVRYCLTLNEMGTVIDDGVAFRMAEDLYYVTATTGGVDRIYADMCWHNVEWGLDVDIHNVTSAYSAFNVTGPLARKALEAMGGLDVSPQAIAFLGGVTGTLAGCPVRVMRIGYSGELSFELHTPQSCGEALWDALMEAGQPFGLKPYGLEASRILRLEKGHIIIGQDTDAVSTADELGMGWALSMKKPFFIGKRSTELLRRQPARRRLVGFELPETVGEHAGTHPDESCLILKDGEAVGHVTSTVFSPTVGKWIGLAFVPATVAEHDPAIIIKARSGTSIDARIVPPHFYDPENKRQEI</sequence>
<dbReference type="InterPro" id="IPR027266">
    <property type="entry name" value="TrmE/GcvT-like"/>
</dbReference>
<dbReference type="EMBL" id="BMCT01000001">
    <property type="protein sequence ID" value="GGF50462.1"/>
    <property type="molecule type" value="Genomic_DNA"/>
</dbReference>
<dbReference type="InterPro" id="IPR041117">
    <property type="entry name" value="SoxA_A3"/>
</dbReference>
<dbReference type="Pfam" id="PF08669">
    <property type="entry name" value="GCV_T_C"/>
    <property type="match status" value="1"/>
</dbReference>
<dbReference type="Pfam" id="PF17806">
    <property type="entry name" value="SO_alpha_A3"/>
    <property type="match status" value="1"/>
</dbReference>
<dbReference type="InterPro" id="IPR006222">
    <property type="entry name" value="GCVT_N"/>
</dbReference>
<dbReference type="InterPro" id="IPR041854">
    <property type="entry name" value="BFD-like_2Fe2S-bd_dom_sf"/>
</dbReference>
<dbReference type="Gene3D" id="3.10.20.440">
    <property type="entry name" value="2Fe-2S iron-sulphur cluster binding domain, sarcosine oxidase, alpha subunit, N-terminal domain"/>
    <property type="match status" value="1"/>
</dbReference>
<dbReference type="InterPro" id="IPR029043">
    <property type="entry name" value="GcvT/YgfZ_C"/>
</dbReference>
<reference evidence="7" key="1">
    <citation type="journal article" date="2014" name="Int. J. Syst. Evol. Microbiol.">
        <title>Complete genome sequence of Corynebacterium casei LMG S-19264T (=DSM 44701T), isolated from a smear-ripened cheese.</title>
        <authorList>
            <consortium name="US DOE Joint Genome Institute (JGI-PGF)"/>
            <person name="Walter F."/>
            <person name="Albersmeier A."/>
            <person name="Kalinowski J."/>
            <person name="Ruckert C."/>
        </authorList>
    </citation>
    <scope>NUCLEOTIDE SEQUENCE</scope>
    <source>
        <strain evidence="7">CCM 7897</strain>
    </source>
</reference>
<dbReference type="SUPFAM" id="SSF51905">
    <property type="entry name" value="FAD/NAD(P)-binding domain"/>
    <property type="match status" value="1"/>
</dbReference>
<accession>A0A917BN85</accession>
<keyword evidence="2" id="KW-0560">Oxidoreductase</keyword>
<dbReference type="PANTHER" id="PTHR43757:SF2">
    <property type="entry name" value="AMINOMETHYLTRANSFERASE, MITOCHONDRIAL"/>
    <property type="match status" value="1"/>
</dbReference>
<dbReference type="PRINTS" id="PR00469">
    <property type="entry name" value="PNDRDTASEII"/>
</dbReference>
<dbReference type="InterPro" id="IPR023753">
    <property type="entry name" value="FAD/NAD-binding_dom"/>
</dbReference>
<dbReference type="Proteomes" id="UP000606044">
    <property type="component" value="Unassembled WGS sequence"/>
</dbReference>
<dbReference type="InterPro" id="IPR036188">
    <property type="entry name" value="FAD/NAD-bd_sf"/>
</dbReference>
<dbReference type="InterPro" id="IPR013977">
    <property type="entry name" value="GcvT_C"/>
</dbReference>
<evidence type="ECO:0000256" key="2">
    <source>
        <dbReference type="ARBA" id="ARBA00023002"/>
    </source>
</evidence>
<dbReference type="SUPFAM" id="SSF101790">
    <property type="entry name" value="Aminomethyltransferase beta-barrel domain"/>
    <property type="match status" value="1"/>
</dbReference>
<evidence type="ECO:0000259" key="6">
    <source>
        <dbReference type="Pfam" id="PF17806"/>
    </source>
</evidence>
<evidence type="ECO:0000259" key="3">
    <source>
        <dbReference type="Pfam" id="PF01571"/>
    </source>
</evidence>
<reference evidence="7" key="2">
    <citation type="submission" date="2020-09" db="EMBL/GenBank/DDBJ databases">
        <authorList>
            <person name="Sun Q."/>
            <person name="Sedlacek I."/>
        </authorList>
    </citation>
    <scope>NUCLEOTIDE SEQUENCE</scope>
    <source>
        <strain evidence="7">CCM 7897</strain>
    </source>
</reference>
<dbReference type="Pfam" id="PF01571">
    <property type="entry name" value="GCV_T"/>
    <property type="match status" value="1"/>
</dbReference>
<evidence type="ECO:0000259" key="5">
    <source>
        <dbReference type="Pfam" id="PF08669"/>
    </source>
</evidence>
<name>A0A917BN85_9HYPH</name>
<feature type="domain" description="SoxA A3" evidence="6">
    <location>
        <begin position="493"/>
        <end position="577"/>
    </location>
</feature>
<feature type="domain" description="Aminomethyltransferase C-terminal" evidence="5">
    <location>
        <begin position="874"/>
        <end position="959"/>
    </location>
</feature>
<dbReference type="Gene3D" id="1.10.10.1100">
    <property type="entry name" value="BFD-like [2Fe-2S]-binding domain"/>
    <property type="match status" value="1"/>
</dbReference>
<feature type="domain" description="FAD/NAD(P)-binding" evidence="4">
    <location>
        <begin position="167"/>
        <end position="416"/>
    </location>
</feature>
<evidence type="ECO:0000256" key="1">
    <source>
        <dbReference type="ARBA" id="ARBA00008609"/>
    </source>
</evidence>
<dbReference type="Pfam" id="PF07992">
    <property type="entry name" value="Pyr_redox_2"/>
    <property type="match status" value="1"/>
</dbReference>
<evidence type="ECO:0000313" key="8">
    <source>
        <dbReference type="Proteomes" id="UP000606044"/>
    </source>
</evidence>
<dbReference type="PRINTS" id="PR00368">
    <property type="entry name" value="FADPNR"/>
</dbReference>
<dbReference type="Pfam" id="PF13510">
    <property type="entry name" value="Fer2_4"/>
    <property type="match status" value="1"/>
</dbReference>
<dbReference type="Gene3D" id="3.30.1360.120">
    <property type="entry name" value="Probable tRNA modification gtpase trme, domain 1"/>
    <property type="match status" value="1"/>
</dbReference>
<dbReference type="SUPFAM" id="SSF103025">
    <property type="entry name" value="Folate-binding domain"/>
    <property type="match status" value="1"/>
</dbReference>
<comment type="caution">
    <text evidence="7">The sequence shown here is derived from an EMBL/GenBank/DDBJ whole genome shotgun (WGS) entry which is preliminary data.</text>
</comment>
<evidence type="ECO:0000313" key="7">
    <source>
        <dbReference type="EMBL" id="GGF50462.1"/>
    </source>
</evidence>
<feature type="domain" description="GCVT N-terminal" evidence="3">
    <location>
        <begin position="588"/>
        <end position="855"/>
    </location>
</feature>